<dbReference type="RefSeq" id="WP_080066714.1">
    <property type="nucleotide sequence ID" value="NZ_MZGX01000061.1"/>
</dbReference>
<protein>
    <submittedName>
        <fullName evidence="3">Transposase DDE domain protein</fullName>
    </submittedName>
</protein>
<proteinExistence type="predicted"/>
<dbReference type="OrthoDB" id="9789070at2"/>
<dbReference type="Pfam" id="PF01609">
    <property type="entry name" value="DDE_Tnp_1"/>
    <property type="match status" value="1"/>
</dbReference>
<dbReference type="InterPro" id="IPR002559">
    <property type="entry name" value="Transposase_11"/>
</dbReference>
<feature type="domain" description="Transposase IS4-like" evidence="1">
    <location>
        <begin position="229"/>
        <end position="321"/>
    </location>
</feature>
<evidence type="ECO:0000259" key="2">
    <source>
        <dbReference type="Pfam" id="PF05598"/>
    </source>
</evidence>
<reference evidence="3 4" key="1">
    <citation type="submission" date="2017-03" db="EMBL/GenBank/DDBJ databases">
        <title>Genome sequence of Clostridium hungatei DSM 14427.</title>
        <authorList>
            <person name="Poehlein A."/>
            <person name="Daniel R."/>
        </authorList>
    </citation>
    <scope>NUCLEOTIDE SEQUENCE [LARGE SCALE GENOMIC DNA]</scope>
    <source>
        <strain evidence="3 4">DSM 14427</strain>
    </source>
</reference>
<evidence type="ECO:0000313" key="4">
    <source>
        <dbReference type="Proteomes" id="UP000191554"/>
    </source>
</evidence>
<dbReference type="STRING" id="48256.CLHUN_42870"/>
<name>A0A1V4SDN6_RUMHU</name>
<dbReference type="Pfam" id="PF05598">
    <property type="entry name" value="DUF772"/>
    <property type="match status" value="1"/>
</dbReference>
<feature type="domain" description="Transposase InsH N-terminal" evidence="2">
    <location>
        <begin position="20"/>
        <end position="111"/>
    </location>
</feature>
<comment type="caution">
    <text evidence="3">The sequence shown here is derived from an EMBL/GenBank/DDBJ whole genome shotgun (WGS) entry which is preliminary data.</text>
</comment>
<keyword evidence="4" id="KW-1185">Reference proteome</keyword>
<dbReference type="PANTHER" id="PTHR33408:SF2">
    <property type="entry name" value="TRANSPOSASE DDE DOMAIN-CONTAINING PROTEIN"/>
    <property type="match status" value="1"/>
</dbReference>
<organism evidence="3 4">
    <name type="scientific">Ruminiclostridium hungatei</name>
    <name type="common">Clostridium hungatei</name>
    <dbReference type="NCBI Taxonomy" id="48256"/>
    <lineage>
        <taxon>Bacteria</taxon>
        <taxon>Bacillati</taxon>
        <taxon>Bacillota</taxon>
        <taxon>Clostridia</taxon>
        <taxon>Eubacteriales</taxon>
        <taxon>Oscillospiraceae</taxon>
        <taxon>Ruminiclostridium</taxon>
    </lineage>
</organism>
<dbReference type="GO" id="GO:0004803">
    <property type="term" value="F:transposase activity"/>
    <property type="evidence" value="ECO:0007669"/>
    <property type="project" value="InterPro"/>
</dbReference>
<sequence>MKYIKGQEKSQLTLFPDCVEYYVGEDNPVRVIDAFVDSLDLTVAGFIRTIPKETGRPSYDPKDLLKLYVYGYFNKIRSSRKLMAECTRNIELFYLLGKLTPDFRTIADFRKDNAKALKNVFRAFVKLCMNLGLYQKELLSIDGSKFRAVNSKDNTYNAGILEKKLKRIDEHIKEYLSQMDYEDKSEKNVLTPEQVKAAIQELTQRKEKYQEYLKELLEGGETQLLLTDPEARRMHSKDGFHCCYNVQTAVDKGSHLIAEYEVTNRNTDQGLLKEVSQSTKEVLEINTIEVVADKGYESREDILNCVMNGIVPNVALKYDKHERLYTIDYVEAEIRDEERNSTKPEDIQKCIAAGVLPACYESTAIEVELQEQSCLSCFTLNEDGTVTCPVGRILTKTKMRGKNTIYGSKDACRQCPNKCTDSKSHKTVSFGPETKYVPVRMYGSPSVKLNPIPENILPNPFNHTLDRKDHAPRKVVLRIKEDISKIKERMCLSEHPFGTVKWYHGAHYLLCKGKEKATAELGLSFLAYNMKRAINMVGVKKLIEAM</sequence>
<dbReference type="InterPro" id="IPR008490">
    <property type="entry name" value="Transposase_InsH_N"/>
</dbReference>
<dbReference type="AlphaFoldDB" id="A0A1V4SDN6"/>
<dbReference type="GO" id="GO:0003677">
    <property type="term" value="F:DNA binding"/>
    <property type="evidence" value="ECO:0007669"/>
    <property type="project" value="InterPro"/>
</dbReference>
<evidence type="ECO:0000313" key="3">
    <source>
        <dbReference type="EMBL" id="OPX41843.1"/>
    </source>
</evidence>
<dbReference type="EMBL" id="MZGX01000061">
    <property type="protein sequence ID" value="OPX41843.1"/>
    <property type="molecule type" value="Genomic_DNA"/>
</dbReference>
<accession>A0A1V4SDN6</accession>
<dbReference type="PANTHER" id="PTHR33408">
    <property type="entry name" value="TRANSPOSASE"/>
    <property type="match status" value="1"/>
</dbReference>
<dbReference type="Proteomes" id="UP000191554">
    <property type="component" value="Unassembled WGS sequence"/>
</dbReference>
<gene>
    <name evidence="3" type="ORF">CLHUN_42870</name>
</gene>
<evidence type="ECO:0000259" key="1">
    <source>
        <dbReference type="Pfam" id="PF01609"/>
    </source>
</evidence>
<dbReference type="GO" id="GO:0006313">
    <property type="term" value="P:DNA transposition"/>
    <property type="evidence" value="ECO:0007669"/>
    <property type="project" value="InterPro"/>
</dbReference>